<dbReference type="EC" id="1.14.16.1" evidence="3"/>
<dbReference type="AlphaFoldDB" id="A0A6J8CJ30"/>
<dbReference type="PANTHER" id="PTHR11473:SF24">
    <property type="entry name" value="PHENYLALANINE-4-HYDROXYLASE"/>
    <property type="match status" value="1"/>
</dbReference>
<feature type="binding site" evidence="8">
    <location>
        <position position="257"/>
    </location>
    <ligand>
        <name>Fe cation</name>
        <dbReference type="ChEBI" id="CHEBI:24875"/>
    </ligand>
</feature>
<dbReference type="EMBL" id="CACVKT020005565">
    <property type="protein sequence ID" value="CAC5395751.1"/>
    <property type="molecule type" value="Genomic_DNA"/>
</dbReference>
<dbReference type="GO" id="GO:0046189">
    <property type="term" value="P:phenol-containing compound biosynthetic process"/>
    <property type="evidence" value="ECO:0007669"/>
    <property type="project" value="UniProtKB-ARBA"/>
</dbReference>
<sequence>MDSAEEPQSAAQTDDIIAVKFTTKFDNLIPALSIFKNHDVSISHVESRPSKEFKEFYDFMVVPTKQMNGLQSAIDELKKIGKSVTIVGEEMWIPKHVSDLDRFVNKVLSAGAELEADHPGFTDAVYRERRKYFADIAKNYRHGESIPRVEYRADEVKTWNSIYTKLTALYPKHACKEFLEAFPLLQEKCGYGPDNIPQLEDISNFLRDRSGFSLRPVAGLLSSRDFLAGLAFRVFHATQYIRHGSKPLYTPEPDVCHELLGHVPMFADPDFAQFSQELGLASLGASEDDVKKLATLYWFTIEFGLCREGKDVKAYGAGILSSFGEIEYCQTDEPERRDFEPEKAAIQDYPITRFQPIYYVADSFKSAKDKMKDYASKIPRSFNVRYNPFTKTIDVIDGKKGVVTLVKELQGEVAMLQDTVTKIGSFRQ</sequence>
<evidence type="ECO:0000256" key="3">
    <source>
        <dbReference type="ARBA" id="ARBA00011995"/>
    </source>
</evidence>
<accession>A0A6J8CJ30</accession>
<dbReference type="InterPro" id="IPR019773">
    <property type="entry name" value="Tyrosine_3-monooxygenase-like"/>
</dbReference>
<dbReference type="SUPFAM" id="SSF56534">
    <property type="entry name" value="Aromatic aminoacid monoxygenases, catalytic and oligomerization domains"/>
    <property type="match status" value="1"/>
</dbReference>
<feature type="binding site" evidence="8">
    <location>
        <position position="302"/>
    </location>
    <ligand>
        <name>Fe cation</name>
        <dbReference type="ChEBI" id="CHEBI:24875"/>
    </ligand>
</feature>
<dbReference type="FunFam" id="1.10.800.10:FF:000004">
    <property type="entry name" value="Tyrosine 3-monooxygenase"/>
    <property type="match status" value="1"/>
</dbReference>
<keyword evidence="4 8" id="KW-0479">Metal-binding</keyword>
<dbReference type="PROSITE" id="PS00367">
    <property type="entry name" value="BH4_AAA_HYDROXYL_1"/>
    <property type="match status" value="1"/>
</dbReference>
<dbReference type="GO" id="GO:0004505">
    <property type="term" value="F:phenylalanine 4-monooxygenase activity"/>
    <property type="evidence" value="ECO:0007669"/>
    <property type="project" value="UniProtKB-EC"/>
</dbReference>
<name>A0A6J8CJ30_MYTCO</name>
<dbReference type="PROSITE" id="PS51410">
    <property type="entry name" value="BH4_AAA_HYDROXYL_2"/>
    <property type="match status" value="1"/>
</dbReference>
<dbReference type="PIRSF" id="PIRSF000336">
    <property type="entry name" value="TH"/>
    <property type="match status" value="1"/>
</dbReference>
<dbReference type="GO" id="GO:0005506">
    <property type="term" value="F:iron ion binding"/>
    <property type="evidence" value="ECO:0007669"/>
    <property type="project" value="InterPro"/>
</dbReference>
<keyword evidence="12" id="KW-1185">Reference proteome</keyword>
<dbReference type="InterPro" id="IPR019774">
    <property type="entry name" value="Aromatic-AA_hydroxylase_C"/>
</dbReference>
<evidence type="ECO:0000256" key="2">
    <source>
        <dbReference type="ARBA" id="ARBA00009712"/>
    </source>
</evidence>
<gene>
    <name evidence="11" type="ORF">MCOR_30388</name>
</gene>
<dbReference type="EMBL" id="CACVKT020005565">
    <property type="protein sequence ID" value="CAC5395750.1"/>
    <property type="molecule type" value="Genomic_DNA"/>
</dbReference>
<evidence type="ECO:0000256" key="9">
    <source>
        <dbReference type="PIRSR" id="PIRSR601273-2"/>
    </source>
</evidence>
<evidence type="ECO:0000256" key="8">
    <source>
        <dbReference type="PIRSR" id="PIRSR000336-1"/>
    </source>
</evidence>
<evidence type="ECO:0000313" key="12">
    <source>
        <dbReference type="Proteomes" id="UP000507470"/>
    </source>
</evidence>
<evidence type="ECO:0000259" key="10">
    <source>
        <dbReference type="PROSITE" id="PS51410"/>
    </source>
</evidence>
<proteinExistence type="inferred from homology"/>
<evidence type="ECO:0000256" key="6">
    <source>
        <dbReference type="ARBA" id="ARBA00023004"/>
    </source>
</evidence>
<evidence type="ECO:0000256" key="7">
    <source>
        <dbReference type="ARBA" id="ARBA00023033"/>
    </source>
</evidence>
<dbReference type="InterPro" id="IPR045865">
    <property type="entry name" value="ACT-like_dom_sf"/>
</dbReference>
<evidence type="ECO:0000256" key="4">
    <source>
        <dbReference type="ARBA" id="ARBA00022723"/>
    </source>
</evidence>
<dbReference type="SUPFAM" id="SSF55021">
    <property type="entry name" value="ACT-like"/>
    <property type="match status" value="1"/>
</dbReference>
<evidence type="ECO:0000256" key="5">
    <source>
        <dbReference type="ARBA" id="ARBA00023002"/>
    </source>
</evidence>
<dbReference type="InterPro" id="IPR001273">
    <property type="entry name" value="ArAA_hydroxylase"/>
</dbReference>
<comment type="cofactor">
    <cofactor evidence="1 9">
        <name>Fe(2+)</name>
        <dbReference type="ChEBI" id="CHEBI:29033"/>
    </cofactor>
</comment>
<reference evidence="11 12" key="1">
    <citation type="submission" date="2020-06" db="EMBL/GenBank/DDBJ databases">
        <authorList>
            <person name="Li R."/>
            <person name="Bekaert M."/>
        </authorList>
    </citation>
    <scope>NUCLEOTIDE SEQUENCE [LARGE SCALE GENOMIC DNA]</scope>
    <source>
        <strain evidence="11">Wild</strain>
        <strain evidence="12">wild</strain>
    </source>
</reference>
<organism evidence="11 12">
    <name type="scientific">Mytilus coruscus</name>
    <name type="common">Sea mussel</name>
    <dbReference type="NCBI Taxonomy" id="42192"/>
    <lineage>
        <taxon>Eukaryota</taxon>
        <taxon>Metazoa</taxon>
        <taxon>Spiralia</taxon>
        <taxon>Lophotrochozoa</taxon>
        <taxon>Mollusca</taxon>
        <taxon>Bivalvia</taxon>
        <taxon>Autobranchia</taxon>
        <taxon>Pteriomorphia</taxon>
        <taxon>Mytilida</taxon>
        <taxon>Mytiloidea</taxon>
        <taxon>Mytilidae</taxon>
        <taxon>Mytilinae</taxon>
        <taxon>Mytilus</taxon>
    </lineage>
</organism>
<dbReference type="PRINTS" id="PR00372">
    <property type="entry name" value="FYWHYDRXLASE"/>
</dbReference>
<keyword evidence="7" id="KW-0503">Monooxygenase</keyword>
<keyword evidence="6 8" id="KW-0408">Iron</keyword>
<dbReference type="InterPro" id="IPR036329">
    <property type="entry name" value="Aro-AA_hydroxylase_C_sf"/>
</dbReference>
<dbReference type="InterPro" id="IPR018301">
    <property type="entry name" value="ArAA_hydroxylase_Fe/CU_BS"/>
</dbReference>
<protein>
    <recommendedName>
        <fullName evidence="3">phenylalanine 4-monooxygenase</fullName>
        <ecNumber evidence="3">1.14.16.1</ecNumber>
    </recommendedName>
</protein>
<feature type="domain" description="Biopterin-dependent aromatic amino acid hydroxylase family profile" evidence="10">
    <location>
        <begin position="77"/>
        <end position="424"/>
    </location>
</feature>
<dbReference type="OrthoDB" id="983542at2759"/>
<dbReference type="Proteomes" id="UP000507470">
    <property type="component" value="Unassembled WGS sequence"/>
</dbReference>
<feature type="binding site" evidence="8">
    <location>
        <position position="262"/>
    </location>
    <ligand>
        <name>Fe cation</name>
        <dbReference type="ChEBI" id="CHEBI:24875"/>
    </ligand>
</feature>
<comment type="similarity">
    <text evidence="2">Belongs to the biopterin-dependent aromatic amino acid hydroxylase family.</text>
</comment>
<evidence type="ECO:0000313" key="11">
    <source>
        <dbReference type="EMBL" id="CAC5395751.1"/>
    </source>
</evidence>
<dbReference type="InterPro" id="IPR036951">
    <property type="entry name" value="ArAA_hydroxylase_sf"/>
</dbReference>
<dbReference type="PANTHER" id="PTHR11473">
    <property type="entry name" value="AROMATIC AMINO ACID HYDROXYLASE"/>
    <property type="match status" value="1"/>
</dbReference>
<dbReference type="Gene3D" id="1.10.800.10">
    <property type="entry name" value="Aromatic amino acid hydroxylase"/>
    <property type="match status" value="1"/>
</dbReference>
<keyword evidence="5 11" id="KW-0560">Oxidoreductase</keyword>
<evidence type="ECO:0000256" key="1">
    <source>
        <dbReference type="ARBA" id="ARBA00001954"/>
    </source>
</evidence>
<dbReference type="Pfam" id="PF00351">
    <property type="entry name" value="Biopterin_H"/>
    <property type="match status" value="1"/>
</dbReference>